<evidence type="ECO:0000256" key="1">
    <source>
        <dbReference type="SAM" id="MobiDB-lite"/>
    </source>
</evidence>
<feature type="compositionally biased region" description="Low complexity" evidence="1">
    <location>
        <begin position="226"/>
        <end position="240"/>
    </location>
</feature>
<organism evidence="2 3">
    <name type="scientific">Madurella mycetomatis</name>
    <dbReference type="NCBI Taxonomy" id="100816"/>
    <lineage>
        <taxon>Eukaryota</taxon>
        <taxon>Fungi</taxon>
        <taxon>Dikarya</taxon>
        <taxon>Ascomycota</taxon>
        <taxon>Pezizomycotina</taxon>
        <taxon>Sordariomycetes</taxon>
        <taxon>Sordariomycetidae</taxon>
        <taxon>Sordariales</taxon>
        <taxon>Sordariales incertae sedis</taxon>
        <taxon>Madurella</taxon>
    </lineage>
</organism>
<proteinExistence type="predicted"/>
<feature type="compositionally biased region" description="Polar residues" evidence="1">
    <location>
        <begin position="27"/>
        <end position="50"/>
    </location>
</feature>
<feature type="compositionally biased region" description="Basic and acidic residues" evidence="1">
    <location>
        <begin position="164"/>
        <end position="176"/>
    </location>
</feature>
<feature type="compositionally biased region" description="Polar residues" evidence="1">
    <location>
        <begin position="214"/>
        <end position="224"/>
    </location>
</feature>
<gene>
    <name evidence="2" type="ORF">MMYC01_200396</name>
</gene>
<sequence length="374" mass="40623">MAPRQNTFTLVPNPLGLQGLMSRPANGPQSKPPMTSKQAQKLYRQTNRQPRMSKAEQRRIEREEQERIRRELDKEKQANKARILRDKKKAREQQVLEEKKRKGLPLVDVRPSQDTISRFVRGNGLGKKRDSTGASVHLPAVAEEQPRDDFTPSPTRHGHGHGHGQKEQEQEQKQNEDPAGAKFDLPTVAEPDEENNGLPIEHAPHLVQHKRQRPSGQQTSQEVNNRPARGGPSAAPGGSSNHVARVPAGEPRGHISAAEHITKEESSSVLPPERPTKQPSSIPSTETAPEITSGGPSQAKTAPNPSAPASSALESAAGATASFNCPKTPARGKPRVKSPLASCGQCLKALFALWACLGASANPCMSDLTCRSRF</sequence>
<feature type="compositionally biased region" description="Polar residues" evidence="1">
    <location>
        <begin position="277"/>
        <end position="287"/>
    </location>
</feature>
<feature type="region of interest" description="Disordered" evidence="1">
    <location>
        <begin position="1"/>
        <end position="97"/>
    </location>
</feature>
<dbReference type="STRING" id="100816.A0A175WGU8"/>
<dbReference type="VEuPathDB" id="FungiDB:MMYC01_200396"/>
<feature type="region of interest" description="Disordered" evidence="1">
    <location>
        <begin position="118"/>
        <end position="336"/>
    </location>
</feature>
<feature type="compositionally biased region" description="Polar residues" evidence="1">
    <location>
        <begin position="1"/>
        <end position="10"/>
    </location>
</feature>
<reference evidence="2 3" key="1">
    <citation type="journal article" date="2016" name="Genome Announc.">
        <title>Genome Sequence of Madurella mycetomatis mm55, Isolated from a Human Mycetoma Case in Sudan.</title>
        <authorList>
            <person name="Smit S."/>
            <person name="Derks M.F."/>
            <person name="Bervoets S."/>
            <person name="Fahal A."/>
            <person name="van Leeuwen W."/>
            <person name="van Belkum A."/>
            <person name="van de Sande W.W."/>
        </authorList>
    </citation>
    <scope>NUCLEOTIDE SEQUENCE [LARGE SCALE GENOMIC DNA]</scope>
    <source>
        <strain evidence="3">mm55</strain>
    </source>
</reference>
<accession>A0A175WGU8</accession>
<feature type="compositionally biased region" description="Low complexity" evidence="1">
    <location>
        <begin position="302"/>
        <end position="322"/>
    </location>
</feature>
<dbReference type="AlphaFoldDB" id="A0A175WGU8"/>
<evidence type="ECO:0000313" key="2">
    <source>
        <dbReference type="EMBL" id="KXX83018.1"/>
    </source>
</evidence>
<dbReference type="EMBL" id="LCTW02000005">
    <property type="protein sequence ID" value="KXX83018.1"/>
    <property type="molecule type" value="Genomic_DNA"/>
</dbReference>
<dbReference type="Proteomes" id="UP000078237">
    <property type="component" value="Unassembled WGS sequence"/>
</dbReference>
<evidence type="ECO:0000313" key="3">
    <source>
        <dbReference type="Proteomes" id="UP000078237"/>
    </source>
</evidence>
<comment type="caution">
    <text evidence="2">The sequence shown here is derived from an EMBL/GenBank/DDBJ whole genome shotgun (WGS) entry which is preliminary data.</text>
</comment>
<dbReference type="OrthoDB" id="4590776at2759"/>
<name>A0A175WGU8_9PEZI</name>
<protein>
    <submittedName>
        <fullName evidence="2">Uncharacterized protein</fullName>
    </submittedName>
</protein>
<feature type="compositionally biased region" description="Basic and acidic residues" evidence="1">
    <location>
        <begin position="53"/>
        <end position="78"/>
    </location>
</feature>
<keyword evidence="3" id="KW-1185">Reference proteome</keyword>